<dbReference type="Proteomes" id="UP000829685">
    <property type="component" value="Unassembled WGS sequence"/>
</dbReference>
<gene>
    <name evidence="2" type="ORF">JX265_007516</name>
</gene>
<organism evidence="2 3">
    <name type="scientific">Neoarthrinium moseri</name>
    <dbReference type="NCBI Taxonomy" id="1658444"/>
    <lineage>
        <taxon>Eukaryota</taxon>
        <taxon>Fungi</taxon>
        <taxon>Dikarya</taxon>
        <taxon>Ascomycota</taxon>
        <taxon>Pezizomycotina</taxon>
        <taxon>Sordariomycetes</taxon>
        <taxon>Xylariomycetidae</taxon>
        <taxon>Amphisphaeriales</taxon>
        <taxon>Apiosporaceae</taxon>
        <taxon>Neoarthrinium</taxon>
    </lineage>
</organism>
<evidence type="ECO:0000256" key="1">
    <source>
        <dbReference type="SAM" id="MobiDB-lite"/>
    </source>
</evidence>
<reference evidence="2" key="1">
    <citation type="submission" date="2021-03" db="EMBL/GenBank/DDBJ databases">
        <title>Revisited historic fungal species revealed as producer of novel bioactive compounds through whole genome sequencing and comparative genomics.</title>
        <authorList>
            <person name="Vignolle G.A."/>
            <person name="Hochenegger N."/>
            <person name="Mach R.L."/>
            <person name="Mach-Aigner A.R."/>
            <person name="Javad Rahimi M."/>
            <person name="Salim K.A."/>
            <person name="Chan C.M."/>
            <person name="Lim L.B.L."/>
            <person name="Cai F."/>
            <person name="Druzhinina I.S."/>
            <person name="U'Ren J.M."/>
            <person name="Derntl C."/>
        </authorList>
    </citation>
    <scope>NUCLEOTIDE SEQUENCE</scope>
    <source>
        <strain evidence="2">TUCIM 5799</strain>
    </source>
</reference>
<comment type="caution">
    <text evidence="2">The sequence shown here is derived from an EMBL/GenBank/DDBJ whole genome shotgun (WGS) entry which is preliminary data.</text>
</comment>
<protein>
    <submittedName>
        <fullName evidence="2">Uncharacterized protein</fullName>
    </submittedName>
</protein>
<feature type="region of interest" description="Disordered" evidence="1">
    <location>
        <begin position="111"/>
        <end position="139"/>
    </location>
</feature>
<feature type="region of interest" description="Disordered" evidence="1">
    <location>
        <begin position="1"/>
        <end position="64"/>
    </location>
</feature>
<feature type="compositionally biased region" description="Low complexity" evidence="1">
    <location>
        <begin position="19"/>
        <end position="33"/>
    </location>
</feature>
<dbReference type="AlphaFoldDB" id="A0A9Q0AN13"/>
<evidence type="ECO:0000313" key="2">
    <source>
        <dbReference type="EMBL" id="KAI1866940.1"/>
    </source>
</evidence>
<name>A0A9Q0AN13_9PEZI</name>
<sequence>MDTKKHSGLVGSFRRKFKTLSSRASSKRSSNTSIDSLIPRRSTSTSLSDPPSVADPPAQPIKPVTLPQLEFRNDDSFKMFQTRYGLDEILTDTAAPPPIRKPVRIIKRPSEHRKELPRSDSPIPCRTDAPCNATPTSIPTSKDTWRVPIHWIDKILETSLRVRRPVFITLKQSEAPEEHPAITFATPGYDSTKPHQEDSISVVSLGKASVVDQWSEESILTDSEDKDMALRLSS</sequence>
<dbReference type="EMBL" id="JAFIMR010000019">
    <property type="protein sequence ID" value="KAI1866940.1"/>
    <property type="molecule type" value="Genomic_DNA"/>
</dbReference>
<keyword evidence="3" id="KW-1185">Reference proteome</keyword>
<proteinExistence type="predicted"/>
<evidence type="ECO:0000313" key="3">
    <source>
        <dbReference type="Proteomes" id="UP000829685"/>
    </source>
</evidence>
<accession>A0A9Q0AN13</accession>